<sequence length="181" mass="20828">MNNSGATQLLNYLAQQEPMEVQNWFEQVLQHQLEVPSHFNWLGLAEAASLNARVKNDLNWAKVAVHIYDYLEQTADSREKMALSLSSMNLRAYFIGKFGVVRGDVVLDLSRIVQWFIAGLPLSIEQATEDANRWMDLTIERIRALRDLKNQLAVFEGLANNNLLENYPELNNWLQLRSKLP</sequence>
<dbReference type="STRING" id="128403.WA1_48900"/>
<evidence type="ECO:0000313" key="2">
    <source>
        <dbReference type="Proteomes" id="UP000076925"/>
    </source>
</evidence>
<dbReference type="OrthoDB" id="510403at2"/>
<dbReference type="EMBL" id="ANNX02000048">
    <property type="protein sequence ID" value="KYC35939.1"/>
    <property type="molecule type" value="Genomic_DNA"/>
</dbReference>
<keyword evidence="2" id="KW-1185">Reference proteome</keyword>
<accession>A0A139WU40</accession>
<gene>
    <name evidence="1" type="ORF">WA1_48900</name>
</gene>
<name>A0A139WU40_9CYAN</name>
<dbReference type="Proteomes" id="UP000076925">
    <property type="component" value="Unassembled WGS sequence"/>
</dbReference>
<organism evidence="1 2">
    <name type="scientific">Scytonema hofmannii PCC 7110</name>
    <dbReference type="NCBI Taxonomy" id="128403"/>
    <lineage>
        <taxon>Bacteria</taxon>
        <taxon>Bacillati</taxon>
        <taxon>Cyanobacteriota</taxon>
        <taxon>Cyanophyceae</taxon>
        <taxon>Nostocales</taxon>
        <taxon>Scytonemataceae</taxon>
        <taxon>Scytonema</taxon>
    </lineage>
</organism>
<proteinExistence type="predicted"/>
<dbReference type="RefSeq" id="WP_017742319.1">
    <property type="nucleotide sequence ID" value="NZ_KQ976354.1"/>
</dbReference>
<protein>
    <submittedName>
        <fullName evidence="1">Uncharacterized protein</fullName>
    </submittedName>
</protein>
<dbReference type="AlphaFoldDB" id="A0A139WU40"/>
<reference evidence="1 2" key="1">
    <citation type="journal article" date="2013" name="Genome Biol. Evol.">
        <title>Genomes of Stigonematalean cyanobacteria (subsection V) and the evolution of oxygenic photosynthesis from prokaryotes to plastids.</title>
        <authorList>
            <person name="Dagan T."/>
            <person name="Roettger M."/>
            <person name="Stucken K."/>
            <person name="Landan G."/>
            <person name="Koch R."/>
            <person name="Major P."/>
            <person name="Gould S.B."/>
            <person name="Goremykin V.V."/>
            <person name="Rippka R."/>
            <person name="Tandeau de Marsac N."/>
            <person name="Gugger M."/>
            <person name="Lockhart P.J."/>
            <person name="Allen J.F."/>
            <person name="Brune I."/>
            <person name="Maus I."/>
            <person name="Puhler A."/>
            <person name="Martin W.F."/>
        </authorList>
    </citation>
    <scope>NUCLEOTIDE SEQUENCE [LARGE SCALE GENOMIC DNA]</scope>
    <source>
        <strain evidence="1 2">PCC 7110</strain>
    </source>
</reference>
<comment type="caution">
    <text evidence="1">The sequence shown here is derived from an EMBL/GenBank/DDBJ whole genome shotgun (WGS) entry which is preliminary data.</text>
</comment>
<evidence type="ECO:0000313" key="1">
    <source>
        <dbReference type="EMBL" id="KYC35939.1"/>
    </source>
</evidence>